<accession>A0A9D4A9H6</accession>
<dbReference type="Proteomes" id="UP000828251">
    <property type="component" value="Unassembled WGS sequence"/>
</dbReference>
<feature type="region of interest" description="Disordered" evidence="1">
    <location>
        <begin position="18"/>
        <end position="67"/>
    </location>
</feature>
<protein>
    <submittedName>
        <fullName evidence="2">Uncharacterized protein</fullName>
    </submittedName>
</protein>
<keyword evidence="3" id="KW-1185">Reference proteome</keyword>
<feature type="compositionally biased region" description="Basic and acidic residues" evidence="1">
    <location>
        <begin position="19"/>
        <end position="35"/>
    </location>
</feature>
<comment type="caution">
    <text evidence="2">The sequence shown here is derived from an EMBL/GenBank/DDBJ whole genome shotgun (WGS) entry which is preliminary data.</text>
</comment>
<sequence length="67" mass="7718">MIWRTRVLSVEGRLLKSLSKNDSKQSSHARADTVKALRPPSTKTLNFGDSVEDYKQDFRPTTPRSRR</sequence>
<name>A0A9D4A9H6_9ROSI</name>
<evidence type="ECO:0000313" key="3">
    <source>
        <dbReference type="Proteomes" id="UP000828251"/>
    </source>
</evidence>
<organism evidence="2 3">
    <name type="scientific">Gossypium stocksii</name>
    <dbReference type="NCBI Taxonomy" id="47602"/>
    <lineage>
        <taxon>Eukaryota</taxon>
        <taxon>Viridiplantae</taxon>
        <taxon>Streptophyta</taxon>
        <taxon>Embryophyta</taxon>
        <taxon>Tracheophyta</taxon>
        <taxon>Spermatophyta</taxon>
        <taxon>Magnoliopsida</taxon>
        <taxon>eudicotyledons</taxon>
        <taxon>Gunneridae</taxon>
        <taxon>Pentapetalae</taxon>
        <taxon>rosids</taxon>
        <taxon>malvids</taxon>
        <taxon>Malvales</taxon>
        <taxon>Malvaceae</taxon>
        <taxon>Malvoideae</taxon>
        <taxon>Gossypium</taxon>
    </lineage>
</organism>
<reference evidence="2 3" key="1">
    <citation type="journal article" date="2021" name="Plant Biotechnol. J.">
        <title>Multi-omics assisted identification of the key and species-specific regulatory components of drought-tolerant mechanisms in Gossypium stocksii.</title>
        <authorList>
            <person name="Yu D."/>
            <person name="Ke L."/>
            <person name="Zhang D."/>
            <person name="Wu Y."/>
            <person name="Sun Y."/>
            <person name="Mei J."/>
            <person name="Sun J."/>
            <person name="Sun Y."/>
        </authorList>
    </citation>
    <scope>NUCLEOTIDE SEQUENCE [LARGE SCALE GENOMIC DNA]</scope>
    <source>
        <strain evidence="3">cv. E1</strain>
        <tissue evidence="2">Leaf</tissue>
    </source>
</reference>
<gene>
    <name evidence="2" type="ORF">J1N35_015041</name>
</gene>
<evidence type="ECO:0000256" key="1">
    <source>
        <dbReference type="SAM" id="MobiDB-lite"/>
    </source>
</evidence>
<dbReference type="OrthoDB" id="1675975at2759"/>
<evidence type="ECO:0000313" key="2">
    <source>
        <dbReference type="EMBL" id="KAH1098120.1"/>
    </source>
</evidence>
<dbReference type="AlphaFoldDB" id="A0A9D4A9H6"/>
<proteinExistence type="predicted"/>
<dbReference type="EMBL" id="JAIQCV010000005">
    <property type="protein sequence ID" value="KAH1098120.1"/>
    <property type="molecule type" value="Genomic_DNA"/>
</dbReference>